<protein>
    <recommendedName>
        <fullName evidence="3">FAD synthase</fullName>
    </recommendedName>
</protein>
<gene>
    <name evidence="1" type="ORF">HAX54_028872</name>
</gene>
<dbReference type="Gene3D" id="3.40.50.620">
    <property type="entry name" value="HUPs"/>
    <property type="match status" value="1"/>
</dbReference>
<proteinExistence type="predicted"/>
<comment type="caution">
    <text evidence="1">The sequence shown here is derived from an EMBL/GenBank/DDBJ whole genome shotgun (WGS) entry which is preliminary data.</text>
</comment>
<organism evidence="1 2">
    <name type="scientific">Datura stramonium</name>
    <name type="common">Jimsonweed</name>
    <name type="synonym">Common thornapple</name>
    <dbReference type="NCBI Taxonomy" id="4076"/>
    <lineage>
        <taxon>Eukaryota</taxon>
        <taxon>Viridiplantae</taxon>
        <taxon>Streptophyta</taxon>
        <taxon>Embryophyta</taxon>
        <taxon>Tracheophyta</taxon>
        <taxon>Spermatophyta</taxon>
        <taxon>Magnoliopsida</taxon>
        <taxon>eudicotyledons</taxon>
        <taxon>Gunneridae</taxon>
        <taxon>Pentapetalae</taxon>
        <taxon>asterids</taxon>
        <taxon>lamiids</taxon>
        <taxon>Solanales</taxon>
        <taxon>Solanaceae</taxon>
        <taxon>Solanoideae</taxon>
        <taxon>Datureae</taxon>
        <taxon>Datura</taxon>
    </lineage>
</organism>
<dbReference type="InterPro" id="IPR014729">
    <property type="entry name" value="Rossmann-like_a/b/a_fold"/>
</dbReference>
<dbReference type="EMBL" id="JACEIK010003554">
    <property type="protein sequence ID" value="MCD9642189.1"/>
    <property type="molecule type" value="Genomic_DNA"/>
</dbReference>
<evidence type="ECO:0008006" key="3">
    <source>
        <dbReference type="Google" id="ProtNLM"/>
    </source>
</evidence>
<accession>A0ABS8V7R2</accession>
<evidence type="ECO:0000313" key="2">
    <source>
        <dbReference type="Proteomes" id="UP000823775"/>
    </source>
</evidence>
<reference evidence="1 2" key="1">
    <citation type="journal article" date="2021" name="BMC Genomics">
        <title>Datura genome reveals duplications of psychoactive alkaloid biosynthetic genes and high mutation rate following tissue culture.</title>
        <authorList>
            <person name="Rajewski A."/>
            <person name="Carter-House D."/>
            <person name="Stajich J."/>
            <person name="Litt A."/>
        </authorList>
    </citation>
    <scope>NUCLEOTIDE SEQUENCE [LARGE SCALE GENOMIC DNA]</scope>
    <source>
        <strain evidence="1">AR-01</strain>
    </source>
</reference>
<evidence type="ECO:0000313" key="1">
    <source>
        <dbReference type="EMBL" id="MCD9642189.1"/>
    </source>
</evidence>
<name>A0ABS8V7R2_DATST</name>
<dbReference type="Proteomes" id="UP000823775">
    <property type="component" value="Unassembled WGS sequence"/>
</dbReference>
<keyword evidence="2" id="KW-1185">Reference proteome</keyword>
<sequence length="303" mass="33553">MHSILILVSLHLKAAKEEEFLSSFSFVGMAEVLGCGTEIFQFDTLRRQFVEKLSKELGVRGVVAGENYHFGYRASGDASDLQKLRRVCPEQGRHEICVRVVRSQPSSCFDDGRPRKTKLLPLRLVNCSQNVTVLYGPEGEVGFPSLSRTVSLRVSCVFSVYKLCFVCGLIGYIRSCTLKDDLNLLNAKGSCLLGLVYVHFDKFGLKVLCCLEQLLPLLEIMLGEVFSVKNGSPNGIPWMVTWKGSISVNSRQNLVSCCYGNLKGAGNLHQQQDILSIATGIDSGLFLVMFIQMLDELVVDINV</sequence>